<gene>
    <name evidence="2" type="ORF">MUN87_09845</name>
</gene>
<dbReference type="Proteomes" id="UP000831537">
    <property type="component" value="Chromosome"/>
</dbReference>
<sequence length="59" mass="6886">MNNWLYILYATLIALLSFITGEIVTFIMLGIILISLQNIHRVLKELLKVNKQKLENNQE</sequence>
<dbReference type="RefSeq" id="WP_244747595.1">
    <property type="nucleotide sequence ID" value="NZ_CP095071.1"/>
</dbReference>
<evidence type="ECO:0000256" key="1">
    <source>
        <dbReference type="SAM" id="Phobius"/>
    </source>
</evidence>
<keyword evidence="1" id="KW-1133">Transmembrane helix</keyword>
<reference evidence="2 3" key="1">
    <citation type="submission" date="2022-04" db="EMBL/GenBank/DDBJ databases">
        <title>Gracilibacillus sp. isolated from saltern.</title>
        <authorList>
            <person name="Won M."/>
            <person name="Lee C.-M."/>
            <person name="Woen H.-Y."/>
            <person name="Kwon S.-W."/>
        </authorList>
    </citation>
    <scope>NUCLEOTIDE SEQUENCE [LARGE SCALE GENOMIC DNA]</scope>
    <source>
        <strain evidence="2 3">SSPM10-3</strain>
    </source>
</reference>
<name>A0ABY4GSB0_9BACI</name>
<organism evidence="2 3">
    <name type="scientific">Gracilibacillus salinarum</name>
    <dbReference type="NCBI Taxonomy" id="2932255"/>
    <lineage>
        <taxon>Bacteria</taxon>
        <taxon>Bacillati</taxon>
        <taxon>Bacillota</taxon>
        <taxon>Bacilli</taxon>
        <taxon>Bacillales</taxon>
        <taxon>Bacillaceae</taxon>
        <taxon>Gracilibacillus</taxon>
    </lineage>
</organism>
<dbReference type="EMBL" id="CP095071">
    <property type="protein sequence ID" value="UOQ87154.1"/>
    <property type="molecule type" value="Genomic_DNA"/>
</dbReference>
<evidence type="ECO:0000313" key="2">
    <source>
        <dbReference type="EMBL" id="UOQ87154.1"/>
    </source>
</evidence>
<evidence type="ECO:0000313" key="3">
    <source>
        <dbReference type="Proteomes" id="UP000831537"/>
    </source>
</evidence>
<protein>
    <submittedName>
        <fullName evidence="2">Uncharacterized protein</fullName>
    </submittedName>
</protein>
<keyword evidence="1" id="KW-0472">Membrane</keyword>
<accession>A0ABY4GSB0</accession>
<proteinExistence type="predicted"/>
<keyword evidence="3" id="KW-1185">Reference proteome</keyword>
<keyword evidence="1" id="KW-0812">Transmembrane</keyword>
<feature type="transmembrane region" description="Helical" evidence="1">
    <location>
        <begin position="6"/>
        <end position="34"/>
    </location>
</feature>